<feature type="compositionally biased region" description="Acidic residues" evidence="1">
    <location>
        <begin position="47"/>
        <end position="65"/>
    </location>
</feature>
<name>A0A3E2GYV4_SCYLI</name>
<dbReference type="Proteomes" id="UP000258309">
    <property type="component" value="Unassembled WGS sequence"/>
</dbReference>
<accession>A0A3E2GYV4</accession>
<sequence>MRSCTPAPTELAGAASVTLESKDLEELQPRALSTALRQEREVRDADQEMVDDGNSDDSNDEDYVDMSDAAASEMRSRPRSRKRAKRAKDTEHNDVETPSTHSLNISCQAIATASTGSIQESEEILIHGYLTLKTIESKVVYCLTFSQELLPESSGTSQRRDITKSVSSRNNRRDSERLPEYPP</sequence>
<feature type="region of interest" description="Disordered" evidence="1">
    <location>
        <begin position="1"/>
        <end position="102"/>
    </location>
</feature>
<organism evidence="2 3">
    <name type="scientific">Scytalidium lignicola</name>
    <name type="common">Hyphomycete</name>
    <dbReference type="NCBI Taxonomy" id="5539"/>
    <lineage>
        <taxon>Eukaryota</taxon>
        <taxon>Fungi</taxon>
        <taxon>Dikarya</taxon>
        <taxon>Ascomycota</taxon>
        <taxon>Pezizomycotina</taxon>
        <taxon>Leotiomycetes</taxon>
        <taxon>Leotiomycetes incertae sedis</taxon>
        <taxon>Scytalidium</taxon>
    </lineage>
</organism>
<evidence type="ECO:0000313" key="2">
    <source>
        <dbReference type="EMBL" id="RFU26187.1"/>
    </source>
</evidence>
<proteinExistence type="predicted"/>
<feature type="non-terminal residue" evidence="2">
    <location>
        <position position="1"/>
    </location>
</feature>
<feature type="compositionally biased region" description="Basic residues" evidence="1">
    <location>
        <begin position="77"/>
        <end position="86"/>
    </location>
</feature>
<protein>
    <submittedName>
        <fullName evidence="2">Uncharacterized protein</fullName>
    </submittedName>
</protein>
<evidence type="ECO:0000256" key="1">
    <source>
        <dbReference type="SAM" id="MobiDB-lite"/>
    </source>
</evidence>
<dbReference type="OrthoDB" id="3563165at2759"/>
<comment type="caution">
    <text evidence="2">The sequence shown here is derived from an EMBL/GenBank/DDBJ whole genome shotgun (WGS) entry which is preliminary data.</text>
</comment>
<feature type="compositionally biased region" description="Basic and acidic residues" evidence="1">
    <location>
        <begin position="37"/>
        <end position="46"/>
    </location>
</feature>
<reference evidence="2 3" key="1">
    <citation type="submission" date="2018-05" db="EMBL/GenBank/DDBJ databases">
        <title>Draft genome sequence of Scytalidium lignicola DSM 105466, a ubiquitous saprotrophic fungus.</title>
        <authorList>
            <person name="Buettner E."/>
            <person name="Gebauer A.M."/>
            <person name="Hofrichter M."/>
            <person name="Liers C."/>
            <person name="Kellner H."/>
        </authorList>
    </citation>
    <scope>NUCLEOTIDE SEQUENCE [LARGE SCALE GENOMIC DNA]</scope>
    <source>
        <strain evidence="2 3">DSM 105466</strain>
    </source>
</reference>
<dbReference type="EMBL" id="NCSJ02000278">
    <property type="protein sequence ID" value="RFU26187.1"/>
    <property type="molecule type" value="Genomic_DNA"/>
</dbReference>
<gene>
    <name evidence="2" type="ORF">B7463_g10151</name>
</gene>
<dbReference type="AlphaFoldDB" id="A0A3E2GYV4"/>
<feature type="compositionally biased region" description="Basic and acidic residues" evidence="1">
    <location>
        <begin position="171"/>
        <end position="183"/>
    </location>
</feature>
<feature type="non-terminal residue" evidence="2">
    <location>
        <position position="183"/>
    </location>
</feature>
<keyword evidence="3" id="KW-1185">Reference proteome</keyword>
<feature type="region of interest" description="Disordered" evidence="1">
    <location>
        <begin position="150"/>
        <end position="183"/>
    </location>
</feature>
<evidence type="ECO:0000313" key="3">
    <source>
        <dbReference type="Proteomes" id="UP000258309"/>
    </source>
</evidence>